<sequence length="63" mass="7252">MLSTNVETAFLTCHKVKPSSDLLWRAQWYEVFTHKLPEGSNFDGLIACQFKHPPRDQNVNAYA</sequence>
<protein>
    <submittedName>
        <fullName evidence="1">Uncharacterized protein</fullName>
    </submittedName>
</protein>
<proteinExistence type="predicted"/>
<gene>
    <name evidence="1" type="ORF">G4B88_023483</name>
</gene>
<reference evidence="1 2" key="1">
    <citation type="journal article" date="2020" name="bioRxiv">
        <title>Sequence and annotation of 42 cannabis genomes reveals extensive copy number variation in cannabinoid synthesis and pathogen resistance genes.</title>
        <authorList>
            <person name="Mckernan K.J."/>
            <person name="Helbert Y."/>
            <person name="Kane L.T."/>
            <person name="Ebling H."/>
            <person name="Zhang L."/>
            <person name="Liu B."/>
            <person name="Eaton Z."/>
            <person name="Mclaughlin S."/>
            <person name="Kingan S."/>
            <person name="Baybayan P."/>
            <person name="Concepcion G."/>
            <person name="Jordan M."/>
            <person name="Riva A."/>
            <person name="Barbazuk W."/>
            <person name="Harkins T."/>
        </authorList>
    </citation>
    <scope>NUCLEOTIDE SEQUENCE [LARGE SCALE GENOMIC DNA]</scope>
    <source>
        <strain evidence="2">cv. Jamaican Lion 4</strain>
        <tissue evidence="1">Leaf</tissue>
    </source>
</reference>
<keyword evidence="2" id="KW-1185">Reference proteome</keyword>
<evidence type="ECO:0000313" key="1">
    <source>
        <dbReference type="EMBL" id="KAF4398889.1"/>
    </source>
</evidence>
<organism evidence="1 2">
    <name type="scientific">Cannabis sativa</name>
    <name type="common">Hemp</name>
    <name type="synonym">Marijuana</name>
    <dbReference type="NCBI Taxonomy" id="3483"/>
    <lineage>
        <taxon>Eukaryota</taxon>
        <taxon>Viridiplantae</taxon>
        <taxon>Streptophyta</taxon>
        <taxon>Embryophyta</taxon>
        <taxon>Tracheophyta</taxon>
        <taxon>Spermatophyta</taxon>
        <taxon>Magnoliopsida</taxon>
        <taxon>eudicotyledons</taxon>
        <taxon>Gunneridae</taxon>
        <taxon>Pentapetalae</taxon>
        <taxon>rosids</taxon>
        <taxon>fabids</taxon>
        <taxon>Rosales</taxon>
        <taxon>Cannabaceae</taxon>
        <taxon>Cannabis</taxon>
    </lineage>
</organism>
<dbReference type="AlphaFoldDB" id="A0A7J6HVR5"/>
<accession>A0A7J6HVR5</accession>
<comment type="caution">
    <text evidence="1">The sequence shown here is derived from an EMBL/GenBank/DDBJ whole genome shotgun (WGS) entry which is preliminary data.</text>
</comment>
<dbReference type="Proteomes" id="UP000583929">
    <property type="component" value="Unassembled WGS sequence"/>
</dbReference>
<dbReference type="EMBL" id="JAATIQ010000022">
    <property type="protein sequence ID" value="KAF4398889.1"/>
    <property type="molecule type" value="Genomic_DNA"/>
</dbReference>
<name>A0A7J6HVR5_CANSA</name>
<evidence type="ECO:0000313" key="2">
    <source>
        <dbReference type="Proteomes" id="UP000583929"/>
    </source>
</evidence>